<dbReference type="PANTHER" id="PTHR48106:SF13">
    <property type="entry name" value="QUINONE OXIDOREDUCTASE-RELATED"/>
    <property type="match status" value="1"/>
</dbReference>
<evidence type="ECO:0000259" key="3">
    <source>
        <dbReference type="SMART" id="SM00829"/>
    </source>
</evidence>
<dbReference type="GO" id="GO:0005829">
    <property type="term" value="C:cytosol"/>
    <property type="evidence" value="ECO:0007669"/>
    <property type="project" value="TreeGrafter"/>
</dbReference>
<dbReference type="GO" id="GO:0035925">
    <property type="term" value="F:mRNA 3'-UTR AU-rich region binding"/>
    <property type="evidence" value="ECO:0007669"/>
    <property type="project" value="TreeGrafter"/>
</dbReference>
<keyword evidence="2" id="KW-0560">Oxidoreductase</keyword>
<dbReference type="InterPro" id="IPR002364">
    <property type="entry name" value="Quin_OxRdtase/zeta-crystal_CS"/>
</dbReference>
<dbReference type="InterPro" id="IPR036291">
    <property type="entry name" value="NAD(P)-bd_dom_sf"/>
</dbReference>
<name>A0AAU7XCZ4_9HYPH</name>
<dbReference type="PROSITE" id="PS01162">
    <property type="entry name" value="QOR_ZETA_CRYSTAL"/>
    <property type="match status" value="1"/>
</dbReference>
<dbReference type="InterPro" id="IPR013149">
    <property type="entry name" value="ADH-like_C"/>
</dbReference>
<proteinExistence type="predicted"/>
<keyword evidence="1" id="KW-0521">NADP</keyword>
<dbReference type="EMBL" id="CP158568">
    <property type="protein sequence ID" value="XBY45848.1"/>
    <property type="molecule type" value="Genomic_DNA"/>
</dbReference>
<sequence>MKAVQLSTFGDPDVLQLVDIPVPAVAAGEIRIRVAASGVNFAETAMRRNRYAMTPPLPSVLGSEVAGTVEAIGPGVEGFTVGDRVAAALFAAGRHFGGYAEFVVCEAAFVTRIPATISFEQAVALMVQGLTAALLVERAPVAGKIVLISAAAGGVGSLLVQLARSAGAQSVIAAASTAEKRDFARTLGADATIDYTAPDWPQALAGLTGGHGADVIFESVGGAVTRQALTALAPLGQIVLYGSLNILDFELGVPDLLGLIFRNQSLTGFAAVPLLSAETLRQSLDNLFAAVASGRLKVTIGGTYPLAQAAEAHRALEARETRGKIVLVP</sequence>
<dbReference type="Gene3D" id="3.90.180.10">
    <property type="entry name" value="Medium-chain alcohol dehydrogenases, catalytic domain"/>
    <property type="match status" value="1"/>
</dbReference>
<organism evidence="4">
    <name type="scientific">Methyloraptor flagellatus</name>
    <dbReference type="NCBI Taxonomy" id="3162530"/>
    <lineage>
        <taxon>Bacteria</taxon>
        <taxon>Pseudomonadati</taxon>
        <taxon>Pseudomonadota</taxon>
        <taxon>Alphaproteobacteria</taxon>
        <taxon>Hyphomicrobiales</taxon>
        <taxon>Ancalomicrobiaceae</taxon>
        <taxon>Methyloraptor</taxon>
    </lineage>
</organism>
<reference evidence="4" key="1">
    <citation type="submission" date="2024-06" db="EMBL/GenBank/DDBJ databases">
        <title>Methylostella associata gen. nov., sp. nov., a novel Ancalomicrobiaceae-affiliated facultatively methylotrophic bacteria that feed on methanotrophs of the genus Methylococcus.</title>
        <authorList>
            <person name="Saltykova V."/>
            <person name="Danilova O.V."/>
            <person name="Oshkin I.Y."/>
            <person name="Belova S.E."/>
            <person name="Pimenov N.V."/>
            <person name="Dedysh S.N."/>
        </authorList>
    </citation>
    <scope>NUCLEOTIDE SEQUENCE</scope>
    <source>
        <strain evidence="4">S20</strain>
    </source>
</reference>
<dbReference type="RefSeq" id="WP_407050943.1">
    <property type="nucleotide sequence ID" value="NZ_CP158568.1"/>
</dbReference>
<dbReference type="GO" id="GO:0070402">
    <property type="term" value="F:NADPH binding"/>
    <property type="evidence" value="ECO:0007669"/>
    <property type="project" value="TreeGrafter"/>
</dbReference>
<accession>A0AAU7XCZ4</accession>
<dbReference type="KEGG" id="mflg:ABS361_06235"/>
<evidence type="ECO:0000256" key="1">
    <source>
        <dbReference type="ARBA" id="ARBA00022857"/>
    </source>
</evidence>
<dbReference type="InterPro" id="IPR011032">
    <property type="entry name" value="GroES-like_sf"/>
</dbReference>
<dbReference type="GO" id="GO:0008270">
    <property type="term" value="F:zinc ion binding"/>
    <property type="evidence" value="ECO:0007669"/>
    <property type="project" value="InterPro"/>
</dbReference>
<dbReference type="SMART" id="SM00829">
    <property type="entry name" value="PKS_ER"/>
    <property type="match status" value="1"/>
</dbReference>
<dbReference type="Pfam" id="PF08240">
    <property type="entry name" value="ADH_N"/>
    <property type="match status" value="1"/>
</dbReference>
<dbReference type="InterPro" id="IPR020843">
    <property type="entry name" value="ER"/>
</dbReference>
<dbReference type="AlphaFoldDB" id="A0AAU7XCZ4"/>
<dbReference type="PANTHER" id="PTHR48106">
    <property type="entry name" value="QUINONE OXIDOREDUCTASE PIG3-RELATED"/>
    <property type="match status" value="1"/>
</dbReference>
<protein>
    <submittedName>
        <fullName evidence="4">Zinc-binding dehydrogenase</fullName>
    </submittedName>
</protein>
<dbReference type="InterPro" id="IPR013154">
    <property type="entry name" value="ADH-like_N"/>
</dbReference>
<evidence type="ECO:0000256" key="2">
    <source>
        <dbReference type="ARBA" id="ARBA00023002"/>
    </source>
</evidence>
<feature type="domain" description="Enoyl reductase (ER)" evidence="3">
    <location>
        <begin position="10"/>
        <end position="327"/>
    </location>
</feature>
<dbReference type="SUPFAM" id="SSF51735">
    <property type="entry name" value="NAD(P)-binding Rossmann-fold domains"/>
    <property type="match status" value="1"/>
</dbReference>
<dbReference type="GO" id="GO:0003960">
    <property type="term" value="F:quinone reductase (NADPH) activity"/>
    <property type="evidence" value="ECO:0007669"/>
    <property type="project" value="TreeGrafter"/>
</dbReference>
<dbReference type="SUPFAM" id="SSF50129">
    <property type="entry name" value="GroES-like"/>
    <property type="match status" value="1"/>
</dbReference>
<dbReference type="Pfam" id="PF00107">
    <property type="entry name" value="ADH_zinc_N"/>
    <property type="match status" value="1"/>
</dbReference>
<evidence type="ECO:0000313" key="4">
    <source>
        <dbReference type="EMBL" id="XBY45848.1"/>
    </source>
</evidence>
<gene>
    <name evidence="4" type="ORF">ABS361_06235</name>
</gene>
<dbReference type="Gene3D" id="3.40.50.720">
    <property type="entry name" value="NAD(P)-binding Rossmann-like Domain"/>
    <property type="match status" value="1"/>
</dbReference>